<keyword evidence="1" id="KW-0812">Transmembrane</keyword>
<feature type="transmembrane region" description="Helical" evidence="1">
    <location>
        <begin position="52"/>
        <end position="75"/>
    </location>
</feature>
<protein>
    <submittedName>
        <fullName evidence="2">Uncharacterized protein</fullName>
    </submittedName>
</protein>
<dbReference type="RefSeq" id="XP_014161445.1">
    <property type="nucleotide sequence ID" value="XM_014305970.1"/>
</dbReference>
<keyword evidence="3" id="KW-1185">Reference proteome</keyword>
<sequence>MNGTSLMMEDMENDLIVQENRSPGRARQQSKKFDLRRISKSIIISKSKRRMLYILLATAVMLFLVAGGTTAIVVVNDDDTTDASHAQAAQGADTADS</sequence>
<name>A0A0L0GGS2_9EUKA</name>
<gene>
    <name evidence="2" type="ORF">SARC_00367</name>
</gene>
<dbReference type="GeneID" id="25900871"/>
<evidence type="ECO:0000313" key="2">
    <source>
        <dbReference type="EMBL" id="KNC87543.1"/>
    </source>
</evidence>
<keyword evidence="1" id="KW-0472">Membrane</keyword>
<reference evidence="2 3" key="1">
    <citation type="submission" date="2011-02" db="EMBL/GenBank/DDBJ databases">
        <title>The Genome Sequence of Sphaeroforma arctica JP610.</title>
        <authorList>
            <consortium name="The Broad Institute Genome Sequencing Platform"/>
            <person name="Russ C."/>
            <person name="Cuomo C."/>
            <person name="Young S.K."/>
            <person name="Zeng Q."/>
            <person name="Gargeya S."/>
            <person name="Alvarado L."/>
            <person name="Berlin A."/>
            <person name="Chapman S.B."/>
            <person name="Chen Z."/>
            <person name="Freedman E."/>
            <person name="Gellesch M."/>
            <person name="Goldberg J."/>
            <person name="Griggs A."/>
            <person name="Gujja S."/>
            <person name="Heilman E."/>
            <person name="Heiman D."/>
            <person name="Howarth C."/>
            <person name="Mehta T."/>
            <person name="Neiman D."/>
            <person name="Pearson M."/>
            <person name="Roberts A."/>
            <person name="Saif S."/>
            <person name="Shea T."/>
            <person name="Shenoy N."/>
            <person name="Sisk P."/>
            <person name="Stolte C."/>
            <person name="Sykes S."/>
            <person name="White J."/>
            <person name="Yandava C."/>
            <person name="Burger G."/>
            <person name="Gray M.W."/>
            <person name="Holland P.W.H."/>
            <person name="King N."/>
            <person name="Lang F.B.F."/>
            <person name="Roger A.J."/>
            <person name="Ruiz-Trillo I."/>
            <person name="Haas B."/>
            <person name="Nusbaum C."/>
            <person name="Birren B."/>
        </authorList>
    </citation>
    <scope>NUCLEOTIDE SEQUENCE [LARGE SCALE GENOMIC DNA]</scope>
    <source>
        <strain evidence="2 3">JP610</strain>
    </source>
</reference>
<dbReference type="AlphaFoldDB" id="A0A0L0GGS2"/>
<proteinExistence type="predicted"/>
<dbReference type="EMBL" id="KQ241606">
    <property type="protein sequence ID" value="KNC87543.1"/>
    <property type="molecule type" value="Genomic_DNA"/>
</dbReference>
<keyword evidence="1" id="KW-1133">Transmembrane helix</keyword>
<accession>A0A0L0GGS2</accession>
<evidence type="ECO:0000313" key="3">
    <source>
        <dbReference type="Proteomes" id="UP000054560"/>
    </source>
</evidence>
<evidence type="ECO:0000256" key="1">
    <source>
        <dbReference type="SAM" id="Phobius"/>
    </source>
</evidence>
<organism evidence="2 3">
    <name type="scientific">Sphaeroforma arctica JP610</name>
    <dbReference type="NCBI Taxonomy" id="667725"/>
    <lineage>
        <taxon>Eukaryota</taxon>
        <taxon>Ichthyosporea</taxon>
        <taxon>Ichthyophonida</taxon>
        <taxon>Sphaeroforma</taxon>
    </lineage>
</organism>
<dbReference type="Proteomes" id="UP000054560">
    <property type="component" value="Unassembled WGS sequence"/>
</dbReference>